<proteinExistence type="predicted"/>
<dbReference type="RefSeq" id="WP_080886063.1">
    <property type="nucleotide sequence ID" value="NZ_LT828648.1"/>
</dbReference>
<dbReference type="STRING" id="1325564.NSJP_1381"/>
<dbReference type="Pfam" id="PF03966">
    <property type="entry name" value="Trm112p"/>
    <property type="match status" value="1"/>
</dbReference>
<dbReference type="Proteomes" id="UP000192042">
    <property type="component" value="Chromosome I"/>
</dbReference>
<evidence type="ECO:0000313" key="2">
    <source>
        <dbReference type="Proteomes" id="UP000192042"/>
    </source>
</evidence>
<protein>
    <submittedName>
        <fullName evidence="1">Uncharacterized protein</fullName>
    </submittedName>
</protein>
<dbReference type="SUPFAM" id="SSF158997">
    <property type="entry name" value="Trm112p-like"/>
    <property type="match status" value="1"/>
</dbReference>
<name>A0A1W1I3Z8_9BACT</name>
<dbReference type="KEGG" id="nja:NSJP_1381"/>
<dbReference type="Gene3D" id="2.20.25.10">
    <property type="match status" value="1"/>
</dbReference>
<dbReference type="InterPro" id="IPR005651">
    <property type="entry name" value="Trm112-like"/>
</dbReference>
<dbReference type="OrthoDB" id="9812205at2"/>
<sequence>MTEEKGGRRAARLDKELLSILCCPETKLDVTLADQVLIDRINDAVGRGTLKNRGKKPVTELLDGGLVRADRKLLYPIREDIPVMLIEEAIPLDEFA</sequence>
<evidence type="ECO:0000313" key="1">
    <source>
        <dbReference type="EMBL" id="SLM47553.1"/>
    </source>
</evidence>
<keyword evidence="2" id="KW-1185">Reference proteome</keyword>
<organism evidence="1 2">
    <name type="scientific">Nitrospira japonica</name>
    <dbReference type="NCBI Taxonomy" id="1325564"/>
    <lineage>
        <taxon>Bacteria</taxon>
        <taxon>Pseudomonadati</taxon>
        <taxon>Nitrospirota</taxon>
        <taxon>Nitrospiria</taxon>
        <taxon>Nitrospirales</taxon>
        <taxon>Nitrospiraceae</taxon>
        <taxon>Nitrospira</taxon>
    </lineage>
</organism>
<dbReference type="EMBL" id="LT828648">
    <property type="protein sequence ID" value="SLM47553.1"/>
    <property type="molecule type" value="Genomic_DNA"/>
</dbReference>
<gene>
    <name evidence="1" type="ORF">NSJP_1381</name>
</gene>
<accession>A0A1W1I3Z8</accession>
<reference evidence="1 2" key="1">
    <citation type="submission" date="2017-03" db="EMBL/GenBank/DDBJ databases">
        <authorList>
            <person name="Afonso C.L."/>
            <person name="Miller P.J."/>
            <person name="Scott M.A."/>
            <person name="Spackman E."/>
            <person name="Goraichik I."/>
            <person name="Dimitrov K.M."/>
            <person name="Suarez D.L."/>
            <person name="Swayne D.E."/>
        </authorList>
    </citation>
    <scope>NUCLEOTIDE SEQUENCE [LARGE SCALE GENOMIC DNA]</scope>
    <source>
        <strain evidence="1">Genome sequencing of Nitrospira japonica strain NJ11</strain>
    </source>
</reference>
<dbReference type="AlphaFoldDB" id="A0A1W1I3Z8"/>